<evidence type="ECO:0000256" key="1">
    <source>
        <dbReference type="ARBA" id="ARBA00022801"/>
    </source>
</evidence>
<dbReference type="EMBL" id="CP065321">
    <property type="protein sequence ID" value="QQR29150.1"/>
    <property type="molecule type" value="Genomic_DNA"/>
</dbReference>
<accession>A0A1Z2XN90</accession>
<reference evidence="2" key="1">
    <citation type="journal article" date="2017" name="Genome Announc.">
        <title>High-Quality Whole-Genome Sequences of the Oligo-Mouse-Microbiota Bacterial Community.</title>
        <authorList>
            <person name="Garzetti D."/>
            <person name="Brugiroux S."/>
            <person name="Bunk B."/>
            <person name="Pukall R."/>
            <person name="McCoy K.D."/>
            <person name="Macpherson A.J."/>
            <person name="Stecher B."/>
        </authorList>
    </citation>
    <scope>NUCLEOTIDE SEQUENCE</scope>
    <source>
        <strain evidence="2">KB18</strain>
    </source>
</reference>
<dbReference type="InterPro" id="IPR006549">
    <property type="entry name" value="HAD-SF_hydro_IIIA"/>
</dbReference>
<sequence>MALFRPTAVKPRIGEVTPRLLRRLGARAVLLDVDNTLATYTSHEPIKGALEWTRELIGAGYKVVIVSNNYKKRVSAFAARFGLPYISFAIKPLPFGYVRAAKMLGLRCRDCVIIGDQIFTDVIGANLCGMKSVLLEPLDPEEGWTFRVRRHLEKGLRNKFKVREDVIK</sequence>
<dbReference type="AlphaFoldDB" id="A0A1Z2XN90"/>
<dbReference type="PANTHER" id="PTHR43316:SF8">
    <property type="entry name" value="HAD FAMILY HYDROLASE"/>
    <property type="match status" value="1"/>
</dbReference>
<dbReference type="GO" id="GO:0008962">
    <property type="term" value="F:phosphatidylglycerophosphatase activity"/>
    <property type="evidence" value="ECO:0007669"/>
    <property type="project" value="InterPro"/>
</dbReference>
<name>A0A1Z2XN90_9FIRM</name>
<dbReference type="NCBIfam" id="TIGR01668">
    <property type="entry name" value="YqeG_hyp_ppase"/>
    <property type="match status" value="1"/>
</dbReference>
<reference evidence="3 5" key="3">
    <citation type="submission" date="2020-11" db="EMBL/GenBank/DDBJ databases">
        <title>Closed and high quality bacterial genomes of the OMM12 community.</title>
        <authorList>
            <person name="Marbouty M."/>
            <person name="Lamy-Besnier Q."/>
            <person name="Debarbieux L."/>
            <person name="Koszul R."/>
        </authorList>
    </citation>
    <scope>NUCLEOTIDE SEQUENCE [LARGE SCALE GENOMIC DNA]</scope>
    <source>
        <strain evidence="3 5">KB18</strain>
    </source>
</reference>
<dbReference type="InterPro" id="IPR010021">
    <property type="entry name" value="PGPP1/Gep4"/>
</dbReference>
<evidence type="ECO:0000313" key="4">
    <source>
        <dbReference type="Proteomes" id="UP000196710"/>
    </source>
</evidence>
<dbReference type="RefSeq" id="WP_066535482.1">
    <property type="nucleotide sequence ID" value="NZ_CAJTCQ010000004.1"/>
</dbReference>
<dbReference type="InterPro" id="IPR051540">
    <property type="entry name" value="S-2-haloacid_dehalogenase"/>
</dbReference>
<dbReference type="InterPro" id="IPR023214">
    <property type="entry name" value="HAD_sf"/>
</dbReference>
<evidence type="ECO:0000313" key="2">
    <source>
        <dbReference type="EMBL" id="ASB39861.1"/>
    </source>
</evidence>
<keyword evidence="1 2" id="KW-0378">Hydrolase</keyword>
<dbReference type="EMBL" id="CP021422">
    <property type="protein sequence ID" value="ASB39861.1"/>
    <property type="molecule type" value="Genomic_DNA"/>
</dbReference>
<organism evidence="3 5">
    <name type="scientific">Acutalibacter muris</name>
    <dbReference type="NCBI Taxonomy" id="1796620"/>
    <lineage>
        <taxon>Bacteria</taxon>
        <taxon>Bacillati</taxon>
        <taxon>Bacillota</taxon>
        <taxon>Clostridia</taxon>
        <taxon>Eubacteriales</taxon>
        <taxon>Acutalibacteraceae</taxon>
        <taxon>Acutalibacter</taxon>
    </lineage>
</organism>
<proteinExistence type="predicted"/>
<dbReference type="NCBIfam" id="TIGR01662">
    <property type="entry name" value="HAD-SF-IIIA"/>
    <property type="match status" value="1"/>
</dbReference>
<evidence type="ECO:0000313" key="5">
    <source>
        <dbReference type="Proteomes" id="UP000596035"/>
    </source>
</evidence>
<reference evidence="4" key="2">
    <citation type="submission" date="2017-05" db="EMBL/GenBank/DDBJ databases">
        <title>Improved OligoMM genomes.</title>
        <authorList>
            <person name="Garzetti D."/>
        </authorList>
    </citation>
    <scope>NUCLEOTIDE SEQUENCE [LARGE SCALE GENOMIC DNA]</scope>
    <source>
        <strain evidence="4">KB18</strain>
    </source>
</reference>
<dbReference type="Proteomes" id="UP000596035">
    <property type="component" value="Chromosome"/>
</dbReference>
<evidence type="ECO:0000313" key="3">
    <source>
        <dbReference type="EMBL" id="QQR29150.1"/>
    </source>
</evidence>
<dbReference type="Pfam" id="PF00702">
    <property type="entry name" value="Hydrolase"/>
    <property type="match status" value="1"/>
</dbReference>
<dbReference type="SUPFAM" id="SSF56784">
    <property type="entry name" value="HAD-like"/>
    <property type="match status" value="1"/>
</dbReference>
<keyword evidence="4" id="KW-1185">Reference proteome</keyword>
<dbReference type="Proteomes" id="UP000196710">
    <property type="component" value="Chromosome"/>
</dbReference>
<dbReference type="Gene3D" id="3.40.50.1000">
    <property type="entry name" value="HAD superfamily/HAD-like"/>
    <property type="match status" value="1"/>
</dbReference>
<dbReference type="KEGG" id="amur:ADH66_03885"/>
<dbReference type="InterPro" id="IPR036412">
    <property type="entry name" value="HAD-like_sf"/>
</dbReference>
<dbReference type="PANTHER" id="PTHR43316">
    <property type="entry name" value="HYDROLASE, HALOACID DELAHOGENASE-RELATED"/>
    <property type="match status" value="1"/>
</dbReference>
<gene>
    <name evidence="2" type="ORF">ADH66_03885</name>
    <name evidence="3" type="ORF">I5Q82_13950</name>
</gene>
<protein>
    <submittedName>
        <fullName evidence="2">Hydrolase</fullName>
    </submittedName>
    <submittedName>
        <fullName evidence="3">YqeG family HAD IIIA-type phosphatase</fullName>
    </submittedName>
</protein>